<evidence type="ECO:0000313" key="1">
    <source>
        <dbReference type="EMBL" id="PKU26587.1"/>
    </source>
</evidence>
<accession>A0A2N3Q1Q2</accession>
<keyword evidence="2" id="KW-1185">Reference proteome</keyword>
<comment type="caution">
    <text evidence="1">The sequence shown here is derived from an EMBL/GenBank/DDBJ whole genome shotgun (WGS) entry which is preliminary data.</text>
</comment>
<reference evidence="2" key="1">
    <citation type="submission" date="2017-12" db="EMBL/GenBank/DDBJ databases">
        <title>Draft genome sequence of Telmatospirillum siberiense 26-4b1T, an acidotolerant peatland alphaproteobacterium potentially involved in sulfur cycling.</title>
        <authorList>
            <person name="Hausmann B."/>
            <person name="Pjevac P."/>
            <person name="Schreck K."/>
            <person name="Herbold C.W."/>
            <person name="Daims H."/>
            <person name="Wagner M."/>
            <person name="Pester M."/>
            <person name="Loy A."/>
        </authorList>
    </citation>
    <scope>NUCLEOTIDE SEQUENCE [LARGE SCALE GENOMIC DNA]</scope>
    <source>
        <strain evidence="2">26-4b1</strain>
    </source>
</reference>
<organism evidence="1 2">
    <name type="scientific">Telmatospirillum siberiense</name>
    <dbReference type="NCBI Taxonomy" id="382514"/>
    <lineage>
        <taxon>Bacteria</taxon>
        <taxon>Pseudomonadati</taxon>
        <taxon>Pseudomonadota</taxon>
        <taxon>Alphaproteobacteria</taxon>
        <taxon>Rhodospirillales</taxon>
        <taxon>Rhodospirillaceae</taxon>
        <taxon>Telmatospirillum</taxon>
    </lineage>
</organism>
<dbReference type="AlphaFoldDB" id="A0A2N3Q1Q2"/>
<proteinExistence type="predicted"/>
<evidence type="ECO:0000313" key="2">
    <source>
        <dbReference type="Proteomes" id="UP000233293"/>
    </source>
</evidence>
<sequence length="63" mass="7077">MGDSFVKTGEVRKSIWVVTRSWTHVDGLLHVQLAKQSRESEVITVSAMTLADGAYFRPISMPR</sequence>
<protein>
    <submittedName>
        <fullName evidence="1">Uncharacterized protein</fullName>
    </submittedName>
</protein>
<name>A0A2N3Q1Q2_9PROT</name>
<gene>
    <name evidence="1" type="ORF">CWS72_01760</name>
</gene>
<dbReference type="Proteomes" id="UP000233293">
    <property type="component" value="Unassembled WGS sequence"/>
</dbReference>
<dbReference type="EMBL" id="PIUM01000001">
    <property type="protein sequence ID" value="PKU26587.1"/>
    <property type="molecule type" value="Genomic_DNA"/>
</dbReference>